<name>A0A9J6F6U2_HAELO</name>
<dbReference type="VEuPathDB" id="VectorBase:HLOH_058308"/>
<gene>
    <name evidence="2" type="ORF">HPB48_005730</name>
</gene>
<feature type="compositionally biased region" description="Basic and acidic residues" evidence="1">
    <location>
        <begin position="95"/>
        <end position="117"/>
    </location>
</feature>
<feature type="region of interest" description="Disordered" evidence="1">
    <location>
        <begin position="82"/>
        <end position="145"/>
    </location>
</feature>
<protein>
    <submittedName>
        <fullName evidence="2">Uncharacterized protein</fullName>
    </submittedName>
</protein>
<evidence type="ECO:0000256" key="1">
    <source>
        <dbReference type="SAM" id="MobiDB-lite"/>
    </source>
</evidence>
<evidence type="ECO:0000313" key="3">
    <source>
        <dbReference type="Proteomes" id="UP000821853"/>
    </source>
</evidence>
<reference evidence="2 3" key="1">
    <citation type="journal article" date="2020" name="Cell">
        <title>Large-Scale Comparative Analyses of Tick Genomes Elucidate Their Genetic Diversity and Vector Capacities.</title>
        <authorList>
            <consortium name="Tick Genome and Microbiome Consortium (TIGMIC)"/>
            <person name="Jia N."/>
            <person name="Wang J."/>
            <person name="Shi W."/>
            <person name="Du L."/>
            <person name="Sun Y."/>
            <person name="Zhan W."/>
            <person name="Jiang J.F."/>
            <person name="Wang Q."/>
            <person name="Zhang B."/>
            <person name="Ji P."/>
            <person name="Bell-Sakyi L."/>
            <person name="Cui X.M."/>
            <person name="Yuan T.T."/>
            <person name="Jiang B.G."/>
            <person name="Yang W.F."/>
            <person name="Lam T.T."/>
            <person name="Chang Q.C."/>
            <person name="Ding S.J."/>
            <person name="Wang X.J."/>
            <person name="Zhu J.G."/>
            <person name="Ruan X.D."/>
            <person name="Zhao L."/>
            <person name="Wei J.T."/>
            <person name="Ye R.Z."/>
            <person name="Que T.C."/>
            <person name="Du C.H."/>
            <person name="Zhou Y.H."/>
            <person name="Cheng J.X."/>
            <person name="Dai P.F."/>
            <person name="Guo W.B."/>
            <person name="Han X.H."/>
            <person name="Huang E.J."/>
            <person name="Li L.F."/>
            <person name="Wei W."/>
            <person name="Gao Y.C."/>
            <person name="Liu J.Z."/>
            <person name="Shao H.Z."/>
            <person name="Wang X."/>
            <person name="Wang C.C."/>
            <person name="Yang T.C."/>
            <person name="Huo Q.B."/>
            <person name="Li W."/>
            <person name="Chen H.Y."/>
            <person name="Chen S.E."/>
            <person name="Zhou L.G."/>
            <person name="Ni X.B."/>
            <person name="Tian J.H."/>
            <person name="Sheng Y."/>
            <person name="Liu T."/>
            <person name="Pan Y.S."/>
            <person name="Xia L.Y."/>
            <person name="Li J."/>
            <person name="Zhao F."/>
            <person name="Cao W.C."/>
        </authorList>
    </citation>
    <scope>NUCLEOTIDE SEQUENCE [LARGE SCALE GENOMIC DNA]</scope>
    <source>
        <strain evidence="2">HaeL-2018</strain>
    </source>
</reference>
<sequence>MGRQSHGQDAFAMTATDMLRLLAQFTHKRQHLIASHIRNQPLQNSTPQLPSIAKPVENHAHHAACKTCTAENKTGVPAAADKALARKATGRTQRNKRDPRREEERERKRAEEEQERRAAHRGRPVMGEHDQGPRRVHITSHHHSPRAVPAGLPGGGHRGPCSGPTQSQHLLKGGHDVALPVHVDLASHLREREATSRLEALPLLPTLAHCMTTAQAREWKYKDLLDLEYRLNAVAKPFRMKTTPQLNSSAHPSICHLMLENATAALACHRFCSSFHLGAVTA</sequence>
<dbReference type="Proteomes" id="UP000821853">
    <property type="component" value="Chromosome 1"/>
</dbReference>
<accession>A0A9J6F6U2</accession>
<organism evidence="2 3">
    <name type="scientific">Haemaphysalis longicornis</name>
    <name type="common">Bush tick</name>
    <dbReference type="NCBI Taxonomy" id="44386"/>
    <lineage>
        <taxon>Eukaryota</taxon>
        <taxon>Metazoa</taxon>
        <taxon>Ecdysozoa</taxon>
        <taxon>Arthropoda</taxon>
        <taxon>Chelicerata</taxon>
        <taxon>Arachnida</taxon>
        <taxon>Acari</taxon>
        <taxon>Parasitiformes</taxon>
        <taxon>Ixodida</taxon>
        <taxon>Ixodoidea</taxon>
        <taxon>Ixodidae</taxon>
        <taxon>Haemaphysalinae</taxon>
        <taxon>Haemaphysalis</taxon>
    </lineage>
</organism>
<comment type="caution">
    <text evidence="2">The sequence shown here is derived from an EMBL/GenBank/DDBJ whole genome shotgun (WGS) entry which is preliminary data.</text>
</comment>
<evidence type="ECO:0000313" key="2">
    <source>
        <dbReference type="EMBL" id="KAH9360278.1"/>
    </source>
</evidence>
<proteinExistence type="predicted"/>
<feature type="compositionally biased region" description="Basic residues" evidence="1">
    <location>
        <begin position="134"/>
        <end position="145"/>
    </location>
</feature>
<dbReference type="AlphaFoldDB" id="A0A9J6F6U2"/>
<keyword evidence="3" id="KW-1185">Reference proteome</keyword>
<dbReference type="EMBL" id="JABSTR010000001">
    <property type="protein sequence ID" value="KAH9360278.1"/>
    <property type="molecule type" value="Genomic_DNA"/>
</dbReference>